<dbReference type="CDD" id="cd00063">
    <property type="entry name" value="FN3"/>
    <property type="match status" value="1"/>
</dbReference>
<feature type="modified residue" description="4-aspartylphosphate" evidence="7">
    <location>
        <position position="1175"/>
    </location>
</feature>
<dbReference type="InterPro" id="IPR018060">
    <property type="entry name" value="HTH_AraC"/>
</dbReference>
<dbReference type="InterPro" id="IPR015943">
    <property type="entry name" value="WD40/YVTN_repeat-like_dom_sf"/>
</dbReference>
<protein>
    <recommendedName>
        <fullName evidence="2">histidine kinase</fullName>
        <ecNumber evidence="2">2.7.13.3</ecNumber>
    </recommendedName>
</protein>
<dbReference type="Proteomes" id="UP000255283">
    <property type="component" value="Unassembled WGS sequence"/>
</dbReference>
<feature type="transmembrane region" description="Helical" evidence="8">
    <location>
        <begin position="78"/>
        <end position="94"/>
    </location>
</feature>
<keyword evidence="8" id="KW-1133">Transmembrane helix</keyword>
<dbReference type="InterPro" id="IPR011110">
    <property type="entry name" value="Reg_prop"/>
</dbReference>
<dbReference type="InterPro" id="IPR004358">
    <property type="entry name" value="Sig_transdc_His_kin-like_C"/>
</dbReference>
<dbReference type="Gene3D" id="1.10.10.60">
    <property type="entry name" value="Homeodomain-like"/>
    <property type="match status" value="1"/>
</dbReference>
<dbReference type="EC" id="2.7.13.3" evidence="2"/>
<evidence type="ECO:0000256" key="3">
    <source>
        <dbReference type="ARBA" id="ARBA00022553"/>
    </source>
</evidence>
<keyword evidence="8" id="KW-0472">Membrane</keyword>
<dbReference type="Gene3D" id="3.30.565.10">
    <property type="entry name" value="Histidine kinase-like ATPase, C-terminal domain"/>
    <property type="match status" value="1"/>
</dbReference>
<evidence type="ECO:0000256" key="5">
    <source>
        <dbReference type="ARBA" id="ARBA00023125"/>
    </source>
</evidence>
<dbReference type="InterPro" id="IPR005467">
    <property type="entry name" value="His_kinase_dom"/>
</dbReference>
<dbReference type="PROSITE" id="PS01124">
    <property type="entry name" value="HTH_ARAC_FAMILY_2"/>
    <property type="match status" value="1"/>
</dbReference>
<gene>
    <name evidence="12" type="primary">evgS_5</name>
    <name evidence="12" type="ORF">NCTC13063_01763</name>
</gene>
<dbReference type="PANTHER" id="PTHR43547:SF2">
    <property type="entry name" value="HYBRID SIGNAL TRANSDUCTION HISTIDINE KINASE C"/>
    <property type="match status" value="1"/>
</dbReference>
<comment type="catalytic activity">
    <reaction evidence="1">
        <text>ATP + protein L-histidine = ADP + protein N-phospho-L-histidine.</text>
        <dbReference type="EC" id="2.7.13.3"/>
    </reaction>
</comment>
<dbReference type="Gene3D" id="2.130.10.10">
    <property type="entry name" value="YVTN repeat-like/Quinoprotein amine dehydrogenase"/>
    <property type="match status" value="3"/>
</dbReference>
<dbReference type="PROSITE" id="PS50110">
    <property type="entry name" value="RESPONSE_REGULATORY"/>
    <property type="match status" value="1"/>
</dbReference>
<dbReference type="SMART" id="SM00388">
    <property type="entry name" value="HisKA"/>
    <property type="match status" value="1"/>
</dbReference>
<comment type="caution">
    <text evidence="12">The sequence shown here is derived from an EMBL/GenBank/DDBJ whole genome shotgun (WGS) entry which is preliminary data.</text>
</comment>
<evidence type="ECO:0000256" key="1">
    <source>
        <dbReference type="ARBA" id="ARBA00000085"/>
    </source>
</evidence>
<evidence type="ECO:0000259" key="9">
    <source>
        <dbReference type="PROSITE" id="PS01124"/>
    </source>
</evidence>
<keyword evidence="5" id="KW-0238">DNA-binding</keyword>
<evidence type="ECO:0000256" key="2">
    <source>
        <dbReference type="ARBA" id="ARBA00012438"/>
    </source>
</evidence>
<evidence type="ECO:0000259" key="11">
    <source>
        <dbReference type="PROSITE" id="PS50110"/>
    </source>
</evidence>
<reference evidence="12 13" key="1">
    <citation type="submission" date="2018-06" db="EMBL/GenBank/DDBJ databases">
        <authorList>
            <consortium name="Pathogen Informatics"/>
            <person name="Doyle S."/>
        </authorList>
    </citation>
    <scope>NUCLEOTIDE SEQUENCE [LARGE SCALE GENOMIC DNA]</scope>
    <source>
        <strain evidence="12 13">NCTC13063</strain>
    </source>
</reference>
<dbReference type="InterPro" id="IPR036890">
    <property type="entry name" value="HATPase_C_sf"/>
</dbReference>
<sequence length="1379" mass="155621">MVVREQTHGEDNGPVVVQRLCTIRARLSNALCRGSARTVQGLRTKPKRNDRWNQFRHPNDPNNLSTTHERMNMKRTPYYIMAALCLAVTLLAWGDRGQFYTADRLPSSLIKCLAQDRYGYIWIGTEYGLSRFDGYKFTNFLHDNKDTTSIVDNTITDFLVDKAGSLWIGSAKGLMRYDYRHNNFVRYPLPDGRRPRIYSLIESRRGDVLIGTAGFGLYSIKKGHGQVIHEKDYSPRDSDMFYTHIYEDSEGNLWQSSHQPVFNRFSKRGGKVRMTSYNSPAGAPVAFFQPRRNALLIVCMFGIIGYDYTTGQLTEAGYDFGSYTGNITINSATLDHQGNLYVGTSESGVLMCPRGARTFAPYTNENKSRFDLGTSFVNDIMEDKDENLWVGCYKKGLYLVNNRQVAFNSWSFSNQNFVTGSCVSSLAAGDGGMTWCTVQNSGVFGFDTGGRIVSHPASPAGTCIIYRDRQSRYWVATPNALYEYRPETGTYTAKMRFASAGVPCIADDGRGRLFVSVYSNGLYIYDTGTAEVKVVNMSQHGRHGHLCNDWIRGMAFDRQGMLWMGTSNGVCCMDPNTYTFDNYGWTTILKNIQANYLCEDENGNIIIGTDNGLYRYDSKANRVGMFPGAERLRDKQICGIVRDAQNDIWVSTTKGIWQYDHRERLFIGHINGNGLQSHEYMQGAVMHTDRDFIGFGTPDGIVTFYPENVRNRSTVPGNVLLTNFLVDGKSIDCMSDHFELPYTQNSFTLEFSTLNYKNADNISFDYRINGGEWQTTAEGTNAIPFTKLEPGRYVIEVRAVNNGTFSKETKQLTVIVKSPWYASPLAYLVYLTVGGALLLFLLRNYERRRKADLDEQKMKFLIDATHDIRSPLTLIMGPLKKLKERLTDSDNLQDIDTIDRNAQRLLLLVNQILDERKIDKDQMHLHCQETDLVDFIVHIMHLFDYHARERNITLQCTDRQGNDLTDSGAAHGSIGPIKVWIDRINFDKVISNLLSNAMKYTFDGGSVTIVIDSDDKQANIKIIDSGIGFKNEKTDRLFERFYQGSNSGGLHLEGTGIGLNLSRSLVNMHGGKIKAYNRTDGKQGACLDVTLPLGNSHLKEEEIMKKEETNDQPGTAKKRQASKNFRILLVDDDPEIARYIAGELGDWYRFDSAPNGKEALKKLLGDTGYDLVISDVMMPEMDGVTLVKKIKTNSNISDIPVILLTSKSEVENRLEGLKKGADAFLAKPFNMEELHILIDNLVDNIRRLRGKFSGALGQTEKVEDVELKSNNDQLMDRIMKCVNENLGDPDFNVEKLTEDVGISRAQLHRKMKEITGVSTGGFIRNLRLEQAARLIKAGNVNVTQVAYAVGFNNQTHFSTVFKKHFGMTPTEYYETNKNE</sequence>
<dbReference type="Gene3D" id="3.40.50.2300">
    <property type="match status" value="1"/>
</dbReference>
<dbReference type="InterPro" id="IPR009057">
    <property type="entry name" value="Homeodomain-like_sf"/>
</dbReference>
<evidence type="ECO:0000256" key="7">
    <source>
        <dbReference type="PROSITE-ProRule" id="PRU00169"/>
    </source>
</evidence>
<dbReference type="InterPro" id="IPR011006">
    <property type="entry name" value="CheY-like_superfamily"/>
</dbReference>
<dbReference type="PROSITE" id="PS50109">
    <property type="entry name" value="HIS_KIN"/>
    <property type="match status" value="1"/>
</dbReference>
<keyword evidence="3 7" id="KW-0597">Phosphoprotein</keyword>
<dbReference type="Pfam" id="PF02518">
    <property type="entry name" value="HATPase_c"/>
    <property type="match status" value="1"/>
</dbReference>
<feature type="transmembrane region" description="Helical" evidence="8">
    <location>
        <begin position="820"/>
        <end position="842"/>
    </location>
</feature>
<dbReference type="InterPro" id="IPR036097">
    <property type="entry name" value="HisK_dim/P_sf"/>
</dbReference>
<evidence type="ECO:0000256" key="6">
    <source>
        <dbReference type="ARBA" id="ARBA00023163"/>
    </source>
</evidence>
<name>A0AAQ1UI39_9BACT</name>
<dbReference type="InterPro" id="IPR011123">
    <property type="entry name" value="Y_Y_Y"/>
</dbReference>
<organism evidence="12 13">
    <name type="scientific">Segatella buccae</name>
    <dbReference type="NCBI Taxonomy" id="28126"/>
    <lineage>
        <taxon>Bacteria</taxon>
        <taxon>Pseudomonadati</taxon>
        <taxon>Bacteroidota</taxon>
        <taxon>Bacteroidia</taxon>
        <taxon>Bacteroidales</taxon>
        <taxon>Prevotellaceae</taxon>
        <taxon>Segatella</taxon>
    </lineage>
</organism>
<dbReference type="InterPro" id="IPR001789">
    <property type="entry name" value="Sig_transdc_resp-reg_receiver"/>
</dbReference>
<keyword evidence="8" id="KW-0812">Transmembrane</keyword>
<dbReference type="GO" id="GO:0000155">
    <property type="term" value="F:phosphorelay sensor kinase activity"/>
    <property type="evidence" value="ECO:0007669"/>
    <property type="project" value="InterPro"/>
</dbReference>
<dbReference type="SUPFAM" id="SSF47384">
    <property type="entry name" value="Homodimeric domain of signal transducing histidine kinase"/>
    <property type="match status" value="1"/>
</dbReference>
<evidence type="ECO:0000256" key="8">
    <source>
        <dbReference type="SAM" id="Phobius"/>
    </source>
</evidence>
<dbReference type="GO" id="GO:0003700">
    <property type="term" value="F:DNA-binding transcription factor activity"/>
    <property type="evidence" value="ECO:0007669"/>
    <property type="project" value="InterPro"/>
</dbReference>
<feature type="domain" description="HTH araC/xylS-type" evidence="9">
    <location>
        <begin position="1276"/>
        <end position="1375"/>
    </location>
</feature>
<dbReference type="SUPFAM" id="SSF55874">
    <property type="entry name" value="ATPase domain of HSP90 chaperone/DNA topoisomerase II/histidine kinase"/>
    <property type="match status" value="1"/>
</dbReference>
<dbReference type="CDD" id="cd00082">
    <property type="entry name" value="HisKA"/>
    <property type="match status" value="1"/>
</dbReference>
<dbReference type="SMART" id="SM00387">
    <property type="entry name" value="HATPase_c"/>
    <property type="match status" value="1"/>
</dbReference>
<dbReference type="Pfam" id="PF00072">
    <property type="entry name" value="Response_reg"/>
    <property type="match status" value="1"/>
</dbReference>
<evidence type="ECO:0000256" key="4">
    <source>
        <dbReference type="ARBA" id="ARBA00023015"/>
    </source>
</evidence>
<dbReference type="Pfam" id="PF00512">
    <property type="entry name" value="HisKA"/>
    <property type="match status" value="1"/>
</dbReference>
<keyword evidence="6" id="KW-0804">Transcription</keyword>
<keyword evidence="12" id="KW-0808">Transferase</keyword>
<dbReference type="PANTHER" id="PTHR43547">
    <property type="entry name" value="TWO-COMPONENT HISTIDINE KINASE"/>
    <property type="match status" value="1"/>
</dbReference>
<keyword evidence="4" id="KW-0805">Transcription regulation</keyword>
<evidence type="ECO:0000313" key="13">
    <source>
        <dbReference type="Proteomes" id="UP000255283"/>
    </source>
</evidence>
<dbReference type="SMART" id="SM00342">
    <property type="entry name" value="HTH_ARAC"/>
    <property type="match status" value="1"/>
</dbReference>
<dbReference type="SUPFAM" id="SSF52172">
    <property type="entry name" value="CheY-like"/>
    <property type="match status" value="1"/>
</dbReference>
<dbReference type="Pfam" id="PF12833">
    <property type="entry name" value="HTH_18"/>
    <property type="match status" value="1"/>
</dbReference>
<dbReference type="InterPro" id="IPR018062">
    <property type="entry name" value="HTH_AraC-typ_CS"/>
</dbReference>
<dbReference type="EMBL" id="UGTJ01000001">
    <property type="protein sequence ID" value="SUB80478.1"/>
    <property type="molecule type" value="Genomic_DNA"/>
</dbReference>
<evidence type="ECO:0000313" key="12">
    <source>
        <dbReference type="EMBL" id="SUB80478.1"/>
    </source>
</evidence>
<evidence type="ECO:0000259" key="10">
    <source>
        <dbReference type="PROSITE" id="PS50109"/>
    </source>
</evidence>
<feature type="domain" description="Histidine kinase" evidence="10">
    <location>
        <begin position="863"/>
        <end position="1095"/>
    </location>
</feature>
<dbReference type="PRINTS" id="PR00344">
    <property type="entry name" value="BCTRLSENSOR"/>
</dbReference>
<dbReference type="SUPFAM" id="SSF63829">
    <property type="entry name" value="Calcium-dependent phosphotriesterase"/>
    <property type="match status" value="2"/>
</dbReference>
<dbReference type="SUPFAM" id="SSF46689">
    <property type="entry name" value="Homeodomain-like"/>
    <property type="match status" value="1"/>
</dbReference>
<accession>A0AAQ1UI39</accession>
<dbReference type="Gene3D" id="1.10.287.130">
    <property type="match status" value="1"/>
</dbReference>
<dbReference type="CDD" id="cd17574">
    <property type="entry name" value="REC_OmpR"/>
    <property type="match status" value="1"/>
</dbReference>
<dbReference type="SMART" id="SM00448">
    <property type="entry name" value="REC"/>
    <property type="match status" value="1"/>
</dbReference>
<proteinExistence type="predicted"/>
<dbReference type="PROSITE" id="PS00041">
    <property type="entry name" value="HTH_ARAC_FAMILY_1"/>
    <property type="match status" value="1"/>
</dbReference>
<dbReference type="Gene3D" id="2.60.40.10">
    <property type="entry name" value="Immunoglobulins"/>
    <property type="match status" value="1"/>
</dbReference>
<dbReference type="Pfam" id="PF07494">
    <property type="entry name" value="Reg_prop"/>
    <property type="match status" value="2"/>
</dbReference>
<dbReference type="InterPro" id="IPR013783">
    <property type="entry name" value="Ig-like_fold"/>
</dbReference>
<dbReference type="InterPro" id="IPR003961">
    <property type="entry name" value="FN3_dom"/>
</dbReference>
<dbReference type="Pfam" id="PF07495">
    <property type="entry name" value="Y_Y_Y"/>
    <property type="match status" value="1"/>
</dbReference>
<feature type="domain" description="Response regulatory" evidence="11">
    <location>
        <begin position="1126"/>
        <end position="1242"/>
    </location>
</feature>
<dbReference type="GO" id="GO:0043565">
    <property type="term" value="F:sequence-specific DNA binding"/>
    <property type="evidence" value="ECO:0007669"/>
    <property type="project" value="InterPro"/>
</dbReference>
<dbReference type="InterPro" id="IPR003661">
    <property type="entry name" value="HisK_dim/P_dom"/>
</dbReference>
<dbReference type="InterPro" id="IPR003594">
    <property type="entry name" value="HATPase_dom"/>
</dbReference>